<dbReference type="Gene3D" id="1.25.40.10">
    <property type="entry name" value="Tetratricopeptide repeat domain"/>
    <property type="match status" value="2"/>
</dbReference>
<dbReference type="OrthoDB" id="580767at2"/>
<evidence type="ECO:0000256" key="1">
    <source>
        <dbReference type="SAM" id="MobiDB-lite"/>
    </source>
</evidence>
<protein>
    <recommendedName>
        <fullName evidence="2">NB-ARC domain-containing protein</fullName>
    </recommendedName>
</protein>
<sequence length="815" mass="91535">MADSDRDETAAPWGNVPSRNPRFTGREDLLAQWDSDRDEAAARTVWGNIPPRNPDFIGRYELLSAVRAGGEAGPLALVGMGGVGKTQIAVEYAHRYSSDYELIWWVPADQLPLLHGALAALAPRLGIADVPGRSQEDVIDAVCEALRQGIPYRRWLLVFDNAHEPEDLQDLLSAAGGHVLVTSRNRRWSSHATVLDVDVFFRAESLEFLRHRVPGIDDDDAHRVSDEHGDLPLTLEQARALMGETATSIQAYLDEMREEASKILAEGTQLEYPLPFGAAWNVSLARISRHVPFVAMELLHRLAYFGAEPIRLDLITKGRHVLAGSELRNAIKDPDRMTNTLRAIERYALAWVDDSRRTIQMHRLIQVRIMNELSASARSAAQQDVHLLLAAADPDRPDDRDSWETYDGLLRHIYPSRLIESDEPDARRLVTNMARFLLVKGDLRTCADWIDDALEEWEQTTPENDPQLRALRRLKANLLLTQGLHHEVVFGANHMNTEEALSNLVVDKVPAAEYEDALRRDQRSYDIRRDHYGTEVHPSVALSGTAIARDLRLLGRYREAREHGERMFAIYRDIVDQGMIPVNHLDVLNQARELAVARRMAGWSYQARDLALDVYDKYHTTYGEDHPGTLAAELSLANCYRVVANYDASSQLVTDAARRCAEVLGPRHPCTLGATMNAALMLYVRGVLPTARARFDATLAEFATVFGVRHHYTLMCSINLASTLSGLGEWEEARRIGERSLEALREVLGEDHPLTLACAVNLSLDLRMVNEFERAAELHDDAIERLIRTLGPDHSDVVVVAEHHRLEVDFEPPAV</sequence>
<organism evidence="3 4">
    <name type="scientific">Acrocarpospora pleiomorpha</name>
    <dbReference type="NCBI Taxonomy" id="90975"/>
    <lineage>
        <taxon>Bacteria</taxon>
        <taxon>Bacillati</taxon>
        <taxon>Actinomycetota</taxon>
        <taxon>Actinomycetes</taxon>
        <taxon>Streptosporangiales</taxon>
        <taxon>Streptosporangiaceae</taxon>
        <taxon>Acrocarpospora</taxon>
    </lineage>
</organism>
<evidence type="ECO:0000259" key="2">
    <source>
        <dbReference type="Pfam" id="PF00931"/>
    </source>
</evidence>
<dbReference type="RefSeq" id="WP_155347334.1">
    <property type="nucleotide sequence ID" value="NZ_BAAAHM010000015.1"/>
</dbReference>
<dbReference type="Pfam" id="PF13374">
    <property type="entry name" value="TPR_10"/>
    <property type="match status" value="1"/>
</dbReference>
<dbReference type="NCBIfam" id="NF040586">
    <property type="entry name" value="FxSxx_TPR"/>
    <property type="match status" value="1"/>
</dbReference>
<dbReference type="PANTHER" id="PTHR46082">
    <property type="entry name" value="ATP/GTP-BINDING PROTEIN-RELATED"/>
    <property type="match status" value="1"/>
</dbReference>
<dbReference type="InterPro" id="IPR053137">
    <property type="entry name" value="NLR-like"/>
</dbReference>
<dbReference type="GO" id="GO:0043531">
    <property type="term" value="F:ADP binding"/>
    <property type="evidence" value="ECO:0007669"/>
    <property type="project" value="InterPro"/>
</dbReference>
<gene>
    <name evidence="3" type="ORF">Aple_052810</name>
</gene>
<dbReference type="SUPFAM" id="SSF52540">
    <property type="entry name" value="P-loop containing nucleoside triphosphate hydrolases"/>
    <property type="match status" value="1"/>
</dbReference>
<dbReference type="Proteomes" id="UP000377595">
    <property type="component" value="Unassembled WGS sequence"/>
</dbReference>
<dbReference type="Gene3D" id="3.40.50.300">
    <property type="entry name" value="P-loop containing nucleotide triphosphate hydrolases"/>
    <property type="match status" value="1"/>
</dbReference>
<keyword evidence="4" id="KW-1185">Reference proteome</keyword>
<feature type="domain" description="NB-ARC" evidence="2">
    <location>
        <begin position="70"/>
        <end position="207"/>
    </location>
</feature>
<reference evidence="3 4" key="1">
    <citation type="submission" date="2019-10" db="EMBL/GenBank/DDBJ databases">
        <title>Whole genome shotgun sequence of Acrocarpospora pleiomorpha NBRC 16267.</title>
        <authorList>
            <person name="Ichikawa N."/>
            <person name="Kimura A."/>
            <person name="Kitahashi Y."/>
            <person name="Komaki H."/>
            <person name="Oguchi A."/>
        </authorList>
    </citation>
    <scope>NUCLEOTIDE SEQUENCE [LARGE SCALE GENOMIC DNA]</scope>
    <source>
        <strain evidence="3 4">NBRC 16267</strain>
    </source>
</reference>
<feature type="region of interest" description="Disordered" evidence="1">
    <location>
        <begin position="1"/>
        <end position="25"/>
    </location>
</feature>
<accession>A0A5M3XMA2</accession>
<dbReference type="Pfam" id="PF13424">
    <property type="entry name" value="TPR_12"/>
    <property type="match status" value="1"/>
</dbReference>
<comment type="caution">
    <text evidence="3">The sequence shown here is derived from an EMBL/GenBank/DDBJ whole genome shotgun (WGS) entry which is preliminary data.</text>
</comment>
<evidence type="ECO:0000313" key="3">
    <source>
        <dbReference type="EMBL" id="GES22384.1"/>
    </source>
</evidence>
<dbReference type="SUPFAM" id="SSF48452">
    <property type="entry name" value="TPR-like"/>
    <property type="match status" value="3"/>
</dbReference>
<name>A0A5M3XMA2_9ACTN</name>
<dbReference type="AlphaFoldDB" id="A0A5M3XMA2"/>
<dbReference type="Pfam" id="PF00931">
    <property type="entry name" value="NB-ARC"/>
    <property type="match status" value="1"/>
</dbReference>
<dbReference type="PANTHER" id="PTHR46082:SF6">
    <property type="entry name" value="AAA+ ATPASE DOMAIN-CONTAINING PROTEIN-RELATED"/>
    <property type="match status" value="1"/>
</dbReference>
<dbReference type="InterPro" id="IPR002182">
    <property type="entry name" value="NB-ARC"/>
</dbReference>
<dbReference type="InterPro" id="IPR027417">
    <property type="entry name" value="P-loop_NTPase"/>
</dbReference>
<evidence type="ECO:0000313" key="4">
    <source>
        <dbReference type="Proteomes" id="UP000377595"/>
    </source>
</evidence>
<dbReference type="InterPro" id="IPR011990">
    <property type="entry name" value="TPR-like_helical_dom_sf"/>
</dbReference>
<proteinExistence type="predicted"/>
<dbReference type="EMBL" id="BLAF01000030">
    <property type="protein sequence ID" value="GES22384.1"/>
    <property type="molecule type" value="Genomic_DNA"/>
</dbReference>